<evidence type="ECO:0000256" key="1">
    <source>
        <dbReference type="SAM" id="MobiDB-lite"/>
    </source>
</evidence>
<sequence length="141" mass="15852">MDYLKSVDNPGQDQSPRDKTTLQFNEDEYKNRILKEYEEAKFEGENLVEDIKKSDAGTVLSLTTGGVEITGSKMREMFSLPSASFDIKRDGKKVAFDVTGYGHGVGLNQYGAQYLAKQGYSCEEIVKWYFTGADVKKYTSD</sequence>
<accession>A0A645IKN6</accession>
<protein>
    <recommendedName>
        <fullName evidence="3">Amidase enhancer</fullName>
    </recommendedName>
</protein>
<evidence type="ECO:0008006" key="3">
    <source>
        <dbReference type="Google" id="ProtNLM"/>
    </source>
</evidence>
<dbReference type="AlphaFoldDB" id="A0A645IKN6"/>
<proteinExistence type="predicted"/>
<reference evidence="2" key="1">
    <citation type="submission" date="2019-08" db="EMBL/GenBank/DDBJ databases">
        <authorList>
            <person name="Kucharzyk K."/>
            <person name="Murdoch R.W."/>
            <person name="Higgins S."/>
            <person name="Loffler F."/>
        </authorList>
    </citation>
    <scope>NUCLEOTIDE SEQUENCE</scope>
</reference>
<comment type="caution">
    <text evidence="2">The sequence shown here is derived from an EMBL/GenBank/DDBJ whole genome shotgun (WGS) entry which is preliminary data.</text>
</comment>
<dbReference type="EMBL" id="VSSQ01115722">
    <property type="protein sequence ID" value="MPN51029.1"/>
    <property type="molecule type" value="Genomic_DNA"/>
</dbReference>
<feature type="region of interest" description="Disordered" evidence="1">
    <location>
        <begin position="1"/>
        <end position="23"/>
    </location>
</feature>
<organism evidence="2">
    <name type="scientific">bioreactor metagenome</name>
    <dbReference type="NCBI Taxonomy" id="1076179"/>
    <lineage>
        <taxon>unclassified sequences</taxon>
        <taxon>metagenomes</taxon>
        <taxon>ecological metagenomes</taxon>
    </lineage>
</organism>
<gene>
    <name evidence="2" type="ORF">SDC9_198670</name>
</gene>
<name>A0A645IKN6_9ZZZZ</name>
<evidence type="ECO:0000313" key="2">
    <source>
        <dbReference type="EMBL" id="MPN51029.1"/>
    </source>
</evidence>